<evidence type="ECO:0000313" key="3">
    <source>
        <dbReference type="EMBL" id="MDP5135236.1"/>
    </source>
</evidence>
<name>A0ABT9HVT9_9GAMM</name>
<evidence type="ECO:0000256" key="1">
    <source>
        <dbReference type="ARBA" id="ARBA00044755"/>
    </source>
</evidence>
<evidence type="ECO:0000313" key="4">
    <source>
        <dbReference type="Proteomes" id="UP001231109"/>
    </source>
</evidence>
<accession>A0ABT9HVT9</accession>
<gene>
    <name evidence="3" type="ORF">ORJ04_04640</name>
</gene>
<dbReference type="PROSITE" id="PS51257">
    <property type="entry name" value="PROKAR_LIPOPROTEIN"/>
    <property type="match status" value="1"/>
</dbReference>
<dbReference type="Proteomes" id="UP001231109">
    <property type="component" value="Unassembled WGS sequence"/>
</dbReference>
<comment type="caution">
    <text evidence="3">The sequence shown here is derived from an EMBL/GenBank/DDBJ whole genome shotgun (WGS) entry which is preliminary data.</text>
</comment>
<reference evidence="3 4" key="1">
    <citation type="submission" date="2022-11" db="EMBL/GenBank/DDBJ databases">
        <title>Viruses from the air-sea interface of a natural surface slick.</title>
        <authorList>
            <person name="Rahlff J."/>
            <person name="Holmfeldt K."/>
        </authorList>
    </citation>
    <scope>NUCLEOTIDE SEQUENCE [LARGE SCALE GENOMIC DNA]</scope>
    <source>
        <strain evidence="3 4">SMS4</strain>
    </source>
</reference>
<dbReference type="RefSeq" id="WP_084153499.1">
    <property type="nucleotide sequence ID" value="NZ_JAPJDZ010000007.1"/>
</dbReference>
<keyword evidence="4" id="KW-1185">Reference proteome</keyword>
<organism evidence="3 4">
    <name type="scientific">Rheinheimera baltica</name>
    <dbReference type="NCBI Taxonomy" id="67576"/>
    <lineage>
        <taxon>Bacteria</taxon>
        <taxon>Pseudomonadati</taxon>
        <taxon>Pseudomonadota</taxon>
        <taxon>Gammaproteobacteria</taxon>
        <taxon>Chromatiales</taxon>
        <taxon>Chromatiaceae</taxon>
        <taxon>Rheinheimera</taxon>
    </lineage>
</organism>
<proteinExistence type="inferred from homology"/>
<dbReference type="Pfam" id="PF04519">
    <property type="entry name" value="Bactofilin"/>
    <property type="match status" value="1"/>
</dbReference>
<dbReference type="InterPro" id="IPR007607">
    <property type="entry name" value="BacA/B"/>
</dbReference>
<sequence>MGLFGKHAGNKGKHSVTTVIAQGCSANGSIRLNGDIQVDGYVEGKIVSDHTLVISVSGRIKGEVTADKVIINGLFDGECYANSVEILPQGKAHGVIHCDDLSIERGGSFLGKTLPTSADQVVSLPKGETEPSPKQPLENKANKG</sequence>
<dbReference type="PANTHER" id="PTHR35024:SF4">
    <property type="entry name" value="POLYMER-FORMING CYTOSKELETAL PROTEIN"/>
    <property type="match status" value="1"/>
</dbReference>
<evidence type="ECO:0000256" key="2">
    <source>
        <dbReference type="SAM" id="MobiDB-lite"/>
    </source>
</evidence>
<protein>
    <submittedName>
        <fullName evidence="3">Polymer-forming cytoskeletal protein</fullName>
    </submittedName>
</protein>
<feature type="region of interest" description="Disordered" evidence="2">
    <location>
        <begin position="120"/>
        <end position="144"/>
    </location>
</feature>
<dbReference type="PANTHER" id="PTHR35024">
    <property type="entry name" value="HYPOTHETICAL CYTOSOLIC PROTEIN"/>
    <property type="match status" value="1"/>
</dbReference>
<dbReference type="EMBL" id="JAPJDZ010000007">
    <property type="protein sequence ID" value="MDP5135236.1"/>
    <property type="molecule type" value="Genomic_DNA"/>
</dbReference>
<comment type="similarity">
    <text evidence="1">Belongs to the bactofilin family.</text>
</comment>